<dbReference type="AlphaFoldDB" id="A0A2T4BNW7"/>
<dbReference type="EMBL" id="KZ680207">
    <property type="protein sequence ID" value="PTB71014.1"/>
    <property type="molecule type" value="Genomic_DNA"/>
</dbReference>
<dbReference type="GeneID" id="36604130"/>
<proteinExistence type="predicted"/>
<keyword evidence="3" id="KW-1185">Reference proteome</keyword>
<dbReference type="RefSeq" id="XP_024754334.1">
    <property type="nucleotide sequence ID" value="XM_024896012.1"/>
</dbReference>
<accession>A0A2T4BNW7</accession>
<dbReference type="Proteomes" id="UP000241546">
    <property type="component" value="Unassembled WGS sequence"/>
</dbReference>
<reference evidence="3" key="1">
    <citation type="submission" date="2016-07" db="EMBL/GenBank/DDBJ databases">
        <title>Multiple horizontal gene transfer events from other fungi enriched the ability of initially mycotrophic Trichoderma (Ascomycota) to feed on dead plant biomass.</title>
        <authorList>
            <consortium name="DOE Joint Genome Institute"/>
            <person name="Atanasova L."/>
            <person name="Chenthamara K."/>
            <person name="Zhang J."/>
            <person name="Grujic M."/>
            <person name="Henrissat B."/>
            <person name="Kuo A."/>
            <person name="Aerts A."/>
            <person name="Salamov A."/>
            <person name="Lipzen A."/>
            <person name="Labutti K."/>
            <person name="Barry K."/>
            <person name="Miao Y."/>
            <person name="Rahimi M.J."/>
            <person name="Shen Q."/>
            <person name="Grigoriev I.V."/>
            <person name="Kubicek C.P."/>
            <person name="Druzhinina I.S."/>
        </authorList>
    </citation>
    <scope>NUCLEOTIDE SEQUENCE [LARGE SCALE GENOMIC DNA]</scope>
    <source>
        <strain evidence="3">TUCIM 6016</strain>
    </source>
</reference>
<protein>
    <submittedName>
        <fullName evidence="2">Uncharacterized protein</fullName>
    </submittedName>
</protein>
<feature type="region of interest" description="Disordered" evidence="1">
    <location>
        <begin position="31"/>
        <end position="52"/>
    </location>
</feature>
<name>A0A2T4BNW7_9HYPO</name>
<gene>
    <name evidence="2" type="ORF">BBK36DRAFT_1176323</name>
</gene>
<evidence type="ECO:0000256" key="1">
    <source>
        <dbReference type="SAM" id="MobiDB-lite"/>
    </source>
</evidence>
<evidence type="ECO:0000313" key="2">
    <source>
        <dbReference type="EMBL" id="PTB71014.1"/>
    </source>
</evidence>
<evidence type="ECO:0000313" key="3">
    <source>
        <dbReference type="Proteomes" id="UP000241546"/>
    </source>
</evidence>
<dbReference type="OrthoDB" id="10472978at2759"/>
<organism evidence="2 3">
    <name type="scientific">Trichoderma citrinoviride</name>
    <dbReference type="NCBI Taxonomy" id="58853"/>
    <lineage>
        <taxon>Eukaryota</taxon>
        <taxon>Fungi</taxon>
        <taxon>Dikarya</taxon>
        <taxon>Ascomycota</taxon>
        <taxon>Pezizomycotina</taxon>
        <taxon>Sordariomycetes</taxon>
        <taxon>Hypocreomycetidae</taxon>
        <taxon>Hypocreales</taxon>
        <taxon>Hypocreaceae</taxon>
        <taxon>Trichoderma</taxon>
    </lineage>
</organism>
<sequence length="151" mass="17156">MGDSLSGQSITELSQLNKFNSKITTTTADEFSVHDPHGSMQANTAQAPHAPDEATFVTATKSRLRRLMRSRACSLRFRRRRAEDTVDMEAAEKASKEEVNARIAQSAMEDAMEEMNRTLAMWDWDKIKREMDREKLGTLEEALNSHPLPWT</sequence>